<sequence length="174" mass="19568">MKIMKIGTLFLLFFWQPVLAVVPIQLGEIEVKLDVTAKPRIEIEKPTGGWYNHIKLSHHPENIRLFQAEVPVRVKLRRQDGFKVSIKAPLILCQETKTAHSAQHFFSPAKISWGKDRANLKLLSVTPEVFTINKGSAGQTMTDYLLHISALAPNGQDIAGKYHGQLTLIFETNS</sequence>
<accession>A0A0H5LY03</accession>
<organism evidence="1 2">
    <name type="scientific">Yersinia intermedia</name>
    <dbReference type="NCBI Taxonomy" id="631"/>
    <lineage>
        <taxon>Bacteria</taxon>
        <taxon>Pseudomonadati</taxon>
        <taxon>Pseudomonadota</taxon>
        <taxon>Gammaproteobacteria</taxon>
        <taxon>Enterobacterales</taxon>
        <taxon>Yersiniaceae</taxon>
        <taxon>Yersinia</taxon>
    </lineage>
</organism>
<dbReference type="AlphaFoldDB" id="A0A0H5LY03"/>
<proteinExistence type="predicted"/>
<dbReference type="Gene3D" id="2.60.40.2040">
    <property type="entry name" value="CFA/I fimbrial subunit E, pilin domain"/>
    <property type="match status" value="1"/>
</dbReference>
<dbReference type="Proteomes" id="UP000043316">
    <property type="component" value="Unassembled WGS sequence"/>
</dbReference>
<name>A0A0H5LY03_YERIN</name>
<evidence type="ECO:0000313" key="2">
    <source>
        <dbReference type="Proteomes" id="UP000043316"/>
    </source>
</evidence>
<dbReference type="GeneID" id="61817851"/>
<evidence type="ECO:0000313" key="1">
    <source>
        <dbReference type="EMBL" id="CRY56024.1"/>
    </source>
</evidence>
<gene>
    <name evidence="1" type="ORF">ERS008476_03042</name>
</gene>
<reference evidence="2" key="1">
    <citation type="submission" date="2015-03" db="EMBL/GenBank/DDBJ databases">
        <authorList>
            <consortium name="Pathogen Informatics"/>
        </authorList>
    </citation>
    <scope>NUCLEOTIDE SEQUENCE [LARGE SCALE GENOMIC DNA]</scope>
    <source>
        <strain evidence="2">R148</strain>
    </source>
</reference>
<dbReference type="RefSeq" id="WP_019213201.1">
    <property type="nucleotide sequence ID" value="NZ_CWJI01000010.1"/>
</dbReference>
<dbReference type="EMBL" id="CWJI01000010">
    <property type="protein sequence ID" value="CRY56024.1"/>
    <property type="molecule type" value="Genomic_DNA"/>
</dbReference>
<protein>
    <submittedName>
        <fullName evidence="1">Alpha-related fimbriae minor subunit 2</fullName>
    </submittedName>
</protein>